<feature type="domain" description="YrdC-like" evidence="13">
    <location>
        <begin position="48"/>
        <end position="231"/>
    </location>
</feature>
<dbReference type="InterPro" id="IPR006070">
    <property type="entry name" value="Sua5-like_dom"/>
</dbReference>
<evidence type="ECO:0000256" key="8">
    <source>
        <dbReference type="ARBA" id="ARBA00022741"/>
    </source>
</evidence>
<evidence type="ECO:0000256" key="2">
    <source>
        <dbReference type="ARBA" id="ARBA00007663"/>
    </source>
</evidence>
<evidence type="ECO:0000256" key="12">
    <source>
        <dbReference type="SAM" id="MobiDB-lite"/>
    </source>
</evidence>
<evidence type="ECO:0000256" key="9">
    <source>
        <dbReference type="ARBA" id="ARBA00022840"/>
    </source>
</evidence>
<proteinExistence type="inferred from homology"/>
<evidence type="ECO:0000313" key="15">
    <source>
        <dbReference type="Proteomes" id="UP001597085"/>
    </source>
</evidence>
<evidence type="ECO:0000256" key="6">
    <source>
        <dbReference type="ARBA" id="ARBA00022694"/>
    </source>
</evidence>
<dbReference type="EMBL" id="JBHUDK010000003">
    <property type="protein sequence ID" value="MFD1598089.1"/>
    <property type="molecule type" value="Genomic_DNA"/>
</dbReference>
<evidence type="ECO:0000256" key="1">
    <source>
        <dbReference type="ARBA" id="ARBA00004496"/>
    </source>
</evidence>
<keyword evidence="5 14" id="KW-0808">Transferase</keyword>
<dbReference type="PANTHER" id="PTHR17490">
    <property type="entry name" value="SUA5"/>
    <property type="match status" value="1"/>
</dbReference>
<keyword evidence="8" id="KW-0547">Nucleotide-binding</keyword>
<comment type="similarity">
    <text evidence="2">Belongs to the SUA5 family.</text>
</comment>
<accession>A0ABD6CJP7</accession>
<feature type="compositionally biased region" description="Acidic residues" evidence="12">
    <location>
        <begin position="1"/>
        <end position="29"/>
    </location>
</feature>
<reference evidence="14 15" key="1">
    <citation type="journal article" date="2019" name="Int. J. Syst. Evol. Microbiol.">
        <title>The Global Catalogue of Microorganisms (GCM) 10K type strain sequencing project: providing services to taxonomists for standard genome sequencing and annotation.</title>
        <authorList>
            <consortium name="The Broad Institute Genomics Platform"/>
            <consortium name="The Broad Institute Genome Sequencing Center for Infectious Disease"/>
            <person name="Wu L."/>
            <person name="Ma J."/>
        </authorList>
    </citation>
    <scope>NUCLEOTIDE SEQUENCE [LARGE SCALE GENOMIC DNA]</scope>
    <source>
        <strain evidence="14 15">CGMCC 1.12121</strain>
    </source>
</reference>
<dbReference type="GO" id="GO:0005524">
    <property type="term" value="F:ATP binding"/>
    <property type="evidence" value="ECO:0007669"/>
    <property type="project" value="UniProtKB-KW"/>
</dbReference>
<dbReference type="RefSeq" id="WP_390276827.1">
    <property type="nucleotide sequence ID" value="NZ_JBHUDK010000003.1"/>
</dbReference>
<name>A0ABD6CJP7_9EURY</name>
<sequence length="252" mass="26074">MTEFDETSEADDDASGVDLDETSGADLDEASGTHFDDASDAATDRGVADAIDAAPAAIENGQTVVYPTETVYGLGADATDSAAVERVFEVKGRDRSKPLSLGVPTVDAALRHARPSDRALRFMRAFLPGPVTVVVDADPSLPEALTAGRDRVGIRIPDHEVALALFERVAPTPVTATSANVSGSPSVTDVATLDAAVRDAVAVVVDAGPTPGTESTVVDPERNVVHRRGAMADAIAAWLEDERGAEPTVEGS</sequence>
<dbReference type="AlphaFoldDB" id="A0ABD6CJP7"/>
<keyword evidence="6" id="KW-0819">tRNA processing</keyword>
<organism evidence="14 15">
    <name type="scientific">Halobellus rarus</name>
    <dbReference type="NCBI Taxonomy" id="1126237"/>
    <lineage>
        <taxon>Archaea</taxon>
        <taxon>Methanobacteriati</taxon>
        <taxon>Methanobacteriota</taxon>
        <taxon>Stenosarchaea group</taxon>
        <taxon>Halobacteria</taxon>
        <taxon>Halobacteriales</taxon>
        <taxon>Haloferacaceae</taxon>
        <taxon>Halobellus</taxon>
    </lineage>
</organism>
<evidence type="ECO:0000259" key="13">
    <source>
        <dbReference type="PROSITE" id="PS51163"/>
    </source>
</evidence>
<dbReference type="GO" id="GO:0061710">
    <property type="term" value="F:L-threonylcarbamoyladenylate synthase"/>
    <property type="evidence" value="ECO:0007669"/>
    <property type="project" value="UniProtKB-EC"/>
</dbReference>
<comment type="subcellular location">
    <subcellularLocation>
        <location evidence="1">Cytoplasm</location>
    </subcellularLocation>
</comment>
<feature type="region of interest" description="Disordered" evidence="12">
    <location>
        <begin position="1"/>
        <end position="41"/>
    </location>
</feature>
<keyword evidence="4" id="KW-0963">Cytoplasm</keyword>
<dbReference type="PANTHER" id="PTHR17490:SF16">
    <property type="entry name" value="THREONYLCARBAMOYL-AMP SYNTHASE"/>
    <property type="match status" value="1"/>
</dbReference>
<evidence type="ECO:0000256" key="3">
    <source>
        <dbReference type="ARBA" id="ARBA00012584"/>
    </source>
</evidence>
<protein>
    <recommendedName>
        <fullName evidence="10">L-threonylcarbamoyladenylate synthase</fullName>
        <ecNumber evidence="3">2.7.7.87</ecNumber>
    </recommendedName>
    <alternativeName>
        <fullName evidence="10">L-threonylcarbamoyladenylate synthase</fullName>
    </alternativeName>
</protein>
<dbReference type="InterPro" id="IPR017945">
    <property type="entry name" value="DHBP_synth_RibB-like_a/b_dom"/>
</dbReference>
<evidence type="ECO:0000256" key="7">
    <source>
        <dbReference type="ARBA" id="ARBA00022695"/>
    </source>
</evidence>
<comment type="catalytic activity">
    <reaction evidence="11">
        <text>L-threonine + hydrogencarbonate + ATP = L-threonylcarbamoyladenylate + diphosphate + H2O</text>
        <dbReference type="Rhea" id="RHEA:36407"/>
        <dbReference type="ChEBI" id="CHEBI:15377"/>
        <dbReference type="ChEBI" id="CHEBI:17544"/>
        <dbReference type="ChEBI" id="CHEBI:30616"/>
        <dbReference type="ChEBI" id="CHEBI:33019"/>
        <dbReference type="ChEBI" id="CHEBI:57926"/>
        <dbReference type="ChEBI" id="CHEBI:73682"/>
        <dbReference type="EC" id="2.7.7.87"/>
    </reaction>
</comment>
<keyword evidence="7 14" id="KW-0548">Nucleotidyltransferase</keyword>
<evidence type="ECO:0000256" key="11">
    <source>
        <dbReference type="ARBA" id="ARBA00048366"/>
    </source>
</evidence>
<dbReference type="Proteomes" id="UP001597085">
    <property type="component" value="Unassembled WGS sequence"/>
</dbReference>
<dbReference type="Pfam" id="PF01300">
    <property type="entry name" value="Sua5_yciO_yrdC"/>
    <property type="match status" value="1"/>
</dbReference>
<evidence type="ECO:0000313" key="14">
    <source>
        <dbReference type="EMBL" id="MFD1598089.1"/>
    </source>
</evidence>
<keyword evidence="9" id="KW-0067">ATP-binding</keyword>
<dbReference type="GO" id="GO:0005737">
    <property type="term" value="C:cytoplasm"/>
    <property type="evidence" value="ECO:0007669"/>
    <property type="project" value="UniProtKB-SubCell"/>
</dbReference>
<dbReference type="NCBIfam" id="TIGR00057">
    <property type="entry name" value="L-threonylcarbamoyladenylate synthase"/>
    <property type="match status" value="1"/>
</dbReference>
<keyword evidence="15" id="KW-1185">Reference proteome</keyword>
<evidence type="ECO:0000256" key="5">
    <source>
        <dbReference type="ARBA" id="ARBA00022679"/>
    </source>
</evidence>
<evidence type="ECO:0000256" key="4">
    <source>
        <dbReference type="ARBA" id="ARBA00022490"/>
    </source>
</evidence>
<dbReference type="PROSITE" id="PS51163">
    <property type="entry name" value="YRDC"/>
    <property type="match status" value="1"/>
</dbReference>
<dbReference type="InterPro" id="IPR050156">
    <property type="entry name" value="TC-AMP_synthase_SUA5"/>
</dbReference>
<comment type="caution">
    <text evidence="14">The sequence shown here is derived from an EMBL/GenBank/DDBJ whole genome shotgun (WGS) entry which is preliminary data.</text>
</comment>
<evidence type="ECO:0000256" key="10">
    <source>
        <dbReference type="ARBA" id="ARBA00029774"/>
    </source>
</evidence>
<dbReference type="EC" id="2.7.7.87" evidence="3"/>
<dbReference type="SUPFAM" id="SSF55821">
    <property type="entry name" value="YrdC/RibB"/>
    <property type="match status" value="1"/>
</dbReference>
<dbReference type="GO" id="GO:0008033">
    <property type="term" value="P:tRNA processing"/>
    <property type="evidence" value="ECO:0007669"/>
    <property type="project" value="UniProtKB-KW"/>
</dbReference>
<dbReference type="Gene3D" id="3.90.870.10">
    <property type="entry name" value="DHBP synthase"/>
    <property type="match status" value="1"/>
</dbReference>
<gene>
    <name evidence="14" type="ORF">ACFSBX_03855</name>
</gene>